<protein>
    <submittedName>
        <fullName evidence="1">Uncharacterized protein</fullName>
    </submittedName>
</protein>
<reference evidence="1 2" key="1">
    <citation type="submission" date="2021-07" db="EMBL/GenBank/DDBJ databases">
        <authorList>
            <person name="Palmer J.M."/>
        </authorList>
    </citation>
    <scope>NUCLEOTIDE SEQUENCE [LARGE SCALE GENOMIC DNA]</scope>
    <source>
        <strain evidence="1 2">AT_MEX2019</strain>
        <tissue evidence="1">Muscle</tissue>
    </source>
</reference>
<evidence type="ECO:0000313" key="2">
    <source>
        <dbReference type="Proteomes" id="UP001345963"/>
    </source>
</evidence>
<organism evidence="1 2">
    <name type="scientific">Ataeniobius toweri</name>
    <dbReference type="NCBI Taxonomy" id="208326"/>
    <lineage>
        <taxon>Eukaryota</taxon>
        <taxon>Metazoa</taxon>
        <taxon>Chordata</taxon>
        <taxon>Craniata</taxon>
        <taxon>Vertebrata</taxon>
        <taxon>Euteleostomi</taxon>
        <taxon>Actinopterygii</taxon>
        <taxon>Neopterygii</taxon>
        <taxon>Teleostei</taxon>
        <taxon>Neoteleostei</taxon>
        <taxon>Acanthomorphata</taxon>
        <taxon>Ovalentaria</taxon>
        <taxon>Atherinomorphae</taxon>
        <taxon>Cyprinodontiformes</taxon>
        <taxon>Goodeidae</taxon>
        <taxon>Ataeniobius</taxon>
    </lineage>
</organism>
<proteinExistence type="predicted"/>
<sequence length="90" mass="9736">DNSVSVEGEISALGRKCPLTEGLCLPHGFSLEQLSVIAGCCCCCWGRRSSPLQLQLEDIVDSGINRKDAKMEADSAGFSFTASFRSMKEF</sequence>
<dbReference type="EMBL" id="JAHUTI010001034">
    <property type="protein sequence ID" value="MED6232637.1"/>
    <property type="molecule type" value="Genomic_DNA"/>
</dbReference>
<gene>
    <name evidence="1" type="ORF">ATANTOWER_000362</name>
</gene>
<feature type="non-terminal residue" evidence="1">
    <location>
        <position position="1"/>
    </location>
</feature>
<evidence type="ECO:0000313" key="1">
    <source>
        <dbReference type="EMBL" id="MED6232637.1"/>
    </source>
</evidence>
<keyword evidence="2" id="KW-1185">Reference proteome</keyword>
<accession>A0ABU7A3I8</accession>
<name>A0ABU7A3I8_9TELE</name>
<comment type="caution">
    <text evidence="1">The sequence shown here is derived from an EMBL/GenBank/DDBJ whole genome shotgun (WGS) entry which is preliminary data.</text>
</comment>
<dbReference type="Proteomes" id="UP001345963">
    <property type="component" value="Unassembled WGS sequence"/>
</dbReference>